<dbReference type="Proteomes" id="UP000024635">
    <property type="component" value="Unassembled WGS sequence"/>
</dbReference>
<dbReference type="GO" id="GO:0000981">
    <property type="term" value="F:DNA-binding transcription factor activity, RNA polymerase II-specific"/>
    <property type="evidence" value="ECO:0007669"/>
    <property type="project" value="TreeGrafter"/>
</dbReference>
<comment type="subcellular location">
    <subcellularLocation>
        <location evidence="1 5">Nucleus</location>
    </subcellularLocation>
</comment>
<dbReference type="Pfam" id="PF00293">
    <property type="entry name" value="NUDIX"/>
    <property type="match status" value="1"/>
</dbReference>
<comment type="caution">
    <text evidence="9">The sequence shown here is derived from an EMBL/GenBank/DDBJ whole genome shotgun (WGS) entry which is preliminary data.</text>
</comment>
<dbReference type="GO" id="GO:0043565">
    <property type="term" value="F:sequence-specific DNA binding"/>
    <property type="evidence" value="ECO:0007669"/>
    <property type="project" value="InterPro"/>
</dbReference>
<dbReference type="Pfam" id="PF00178">
    <property type="entry name" value="Ets"/>
    <property type="match status" value="1"/>
</dbReference>
<evidence type="ECO:0000259" key="8">
    <source>
        <dbReference type="PROSITE" id="PS51462"/>
    </source>
</evidence>
<dbReference type="STRING" id="53326.A0A016UXC8"/>
<sequence>MRVPLAIHVLPDMTTLALVSIAIGVLLAESECAERSPFTIVRQETAYHGKFSNLTVVHFIGQSGNPGMWEVMNTITSKNPERINGVYVIARLVHGGETYFVFNKQYRIPTKSWTLEFPGGIQEAGESPTDAGIRELKEETGFVATEVLLSSTGRQATMPSRLNDTARHVVAEIDGDSKLNSNPKQNLDDAEMTEVVLIKASELLPTIQSLEKELDIASNVYTFAIDGYESMCPRTPWDTSLSQPESSRLNSGCLQYTSLLSRMPNQGSGQIQLWQFLLELLADAASNAHCIAWEGGSGEFKLVDPDEVARKWGERKSKPNMNYDKLSRALRYYYDKNIMTKVHGKRYAYKFDFQGLAQACQNTMNGSGDISTAVQSLNPYQNITKLTPSQVPYQLLGGSDRLAQAVPVCSTYWPAQPQAYIYPTVSYYNTKPSL</sequence>
<dbReference type="AlphaFoldDB" id="A0A016UXC8"/>
<evidence type="ECO:0000313" key="10">
    <source>
        <dbReference type="Proteomes" id="UP000024635"/>
    </source>
</evidence>
<proteinExistence type="inferred from homology"/>
<dbReference type="PANTHER" id="PTHR11849:SF304">
    <property type="entry name" value="DNA-BINDING PROTEIN D-ETS-3"/>
    <property type="match status" value="1"/>
</dbReference>
<dbReference type="PROSITE" id="PS00345">
    <property type="entry name" value="ETS_DOMAIN_1"/>
    <property type="match status" value="1"/>
</dbReference>
<dbReference type="SUPFAM" id="SSF55811">
    <property type="entry name" value="Nudix"/>
    <property type="match status" value="1"/>
</dbReference>
<dbReference type="EMBL" id="JARK01001360">
    <property type="protein sequence ID" value="EYC19666.1"/>
    <property type="molecule type" value="Genomic_DNA"/>
</dbReference>
<feature type="domain" description="Nudix hydrolase" evidence="8">
    <location>
        <begin position="79"/>
        <end position="222"/>
    </location>
</feature>
<dbReference type="FunFam" id="1.10.10.10:FF:000039">
    <property type="entry name" value="Friend leukemia integration 1 transcription factor"/>
    <property type="match status" value="1"/>
</dbReference>
<dbReference type="PRINTS" id="PR00454">
    <property type="entry name" value="ETSDOMAIN"/>
</dbReference>
<dbReference type="SUPFAM" id="SSF46785">
    <property type="entry name" value="Winged helix' DNA-binding domain"/>
    <property type="match status" value="1"/>
</dbReference>
<dbReference type="Gene3D" id="1.10.10.10">
    <property type="entry name" value="Winged helix-like DNA-binding domain superfamily/Winged helix DNA-binding domain"/>
    <property type="match status" value="1"/>
</dbReference>
<dbReference type="InterPro" id="IPR015797">
    <property type="entry name" value="NUDIX_hydrolase-like_dom_sf"/>
</dbReference>
<dbReference type="SMART" id="SM00413">
    <property type="entry name" value="ETS"/>
    <property type="match status" value="1"/>
</dbReference>
<protein>
    <recommendedName>
        <fullName evidence="11">Nudix hydrolase domain-containing protein</fullName>
    </recommendedName>
</protein>
<reference evidence="10" key="1">
    <citation type="journal article" date="2015" name="Nat. Genet.">
        <title>The genome and transcriptome of the zoonotic hookworm Ancylostoma ceylanicum identify infection-specific gene families.</title>
        <authorList>
            <person name="Schwarz E.M."/>
            <person name="Hu Y."/>
            <person name="Antoshechkin I."/>
            <person name="Miller M.M."/>
            <person name="Sternberg P.W."/>
            <person name="Aroian R.V."/>
        </authorList>
    </citation>
    <scope>NUCLEOTIDE SEQUENCE</scope>
    <source>
        <strain evidence="10">HY135</strain>
    </source>
</reference>
<dbReference type="InterPro" id="IPR046328">
    <property type="entry name" value="ETS_fam"/>
</dbReference>
<feature type="domain" description="ETS" evidence="7">
    <location>
        <begin position="271"/>
        <end position="352"/>
    </location>
</feature>
<evidence type="ECO:0000256" key="1">
    <source>
        <dbReference type="ARBA" id="ARBA00004123"/>
    </source>
</evidence>
<evidence type="ECO:0000259" key="7">
    <source>
        <dbReference type="PROSITE" id="PS50061"/>
    </source>
</evidence>
<dbReference type="Gene3D" id="3.90.79.10">
    <property type="entry name" value="Nucleoside Triphosphate Pyrophosphohydrolase"/>
    <property type="match status" value="1"/>
</dbReference>
<feature type="chain" id="PRO_5001492800" description="Nudix hydrolase domain-containing protein" evidence="6">
    <location>
        <begin position="29"/>
        <end position="434"/>
    </location>
</feature>
<gene>
    <name evidence="9" type="primary">Acey_s0024.g999</name>
    <name evidence="9" type="synonym">Acey-ets-5</name>
    <name evidence="9" type="ORF">Y032_0024g999</name>
</gene>
<dbReference type="InterPro" id="IPR036390">
    <property type="entry name" value="WH_DNA-bd_sf"/>
</dbReference>
<dbReference type="GO" id="GO:0005634">
    <property type="term" value="C:nucleus"/>
    <property type="evidence" value="ECO:0007669"/>
    <property type="project" value="UniProtKB-SubCell"/>
</dbReference>
<keyword evidence="3 5" id="KW-0238">DNA-binding</keyword>
<evidence type="ECO:0000313" key="9">
    <source>
        <dbReference type="EMBL" id="EYC19666.1"/>
    </source>
</evidence>
<name>A0A016UXC8_9BILA</name>
<feature type="signal peptide" evidence="6">
    <location>
        <begin position="1"/>
        <end position="28"/>
    </location>
</feature>
<comment type="similarity">
    <text evidence="2 5">Belongs to the ETS family.</text>
</comment>
<evidence type="ECO:0000256" key="4">
    <source>
        <dbReference type="ARBA" id="ARBA00023242"/>
    </source>
</evidence>
<dbReference type="PROSITE" id="PS50061">
    <property type="entry name" value="ETS_DOMAIN_3"/>
    <property type="match status" value="1"/>
</dbReference>
<dbReference type="InterPro" id="IPR000418">
    <property type="entry name" value="Ets_dom"/>
</dbReference>
<organism evidence="9 10">
    <name type="scientific">Ancylostoma ceylanicum</name>
    <dbReference type="NCBI Taxonomy" id="53326"/>
    <lineage>
        <taxon>Eukaryota</taxon>
        <taxon>Metazoa</taxon>
        <taxon>Ecdysozoa</taxon>
        <taxon>Nematoda</taxon>
        <taxon>Chromadorea</taxon>
        <taxon>Rhabditida</taxon>
        <taxon>Rhabditina</taxon>
        <taxon>Rhabditomorpha</taxon>
        <taxon>Strongyloidea</taxon>
        <taxon>Ancylostomatidae</taxon>
        <taxon>Ancylostomatinae</taxon>
        <taxon>Ancylostoma</taxon>
    </lineage>
</organism>
<dbReference type="PANTHER" id="PTHR11849">
    <property type="entry name" value="ETS"/>
    <property type="match status" value="1"/>
</dbReference>
<evidence type="ECO:0000256" key="3">
    <source>
        <dbReference type="ARBA" id="ARBA00023125"/>
    </source>
</evidence>
<accession>A0A016UXC8</accession>
<evidence type="ECO:0000256" key="5">
    <source>
        <dbReference type="RuleBase" id="RU004019"/>
    </source>
</evidence>
<dbReference type="PROSITE" id="PS51462">
    <property type="entry name" value="NUDIX"/>
    <property type="match status" value="1"/>
</dbReference>
<evidence type="ECO:0000256" key="6">
    <source>
        <dbReference type="SAM" id="SignalP"/>
    </source>
</evidence>
<keyword evidence="6" id="KW-0732">Signal</keyword>
<dbReference type="InterPro" id="IPR000086">
    <property type="entry name" value="NUDIX_hydrolase_dom"/>
</dbReference>
<keyword evidence="10" id="KW-1185">Reference proteome</keyword>
<evidence type="ECO:0000256" key="2">
    <source>
        <dbReference type="ARBA" id="ARBA00005562"/>
    </source>
</evidence>
<dbReference type="OrthoDB" id="10067219at2759"/>
<dbReference type="PROSITE" id="PS00346">
    <property type="entry name" value="ETS_DOMAIN_2"/>
    <property type="match status" value="1"/>
</dbReference>
<dbReference type="GO" id="GO:0030154">
    <property type="term" value="P:cell differentiation"/>
    <property type="evidence" value="ECO:0007669"/>
    <property type="project" value="TreeGrafter"/>
</dbReference>
<keyword evidence="4 5" id="KW-0539">Nucleus</keyword>
<evidence type="ECO:0008006" key="11">
    <source>
        <dbReference type="Google" id="ProtNLM"/>
    </source>
</evidence>
<dbReference type="InterPro" id="IPR036388">
    <property type="entry name" value="WH-like_DNA-bd_sf"/>
</dbReference>